<dbReference type="Proteomes" id="UP000199602">
    <property type="component" value="Unassembled WGS sequence"/>
</dbReference>
<dbReference type="OrthoDB" id="9809450at2"/>
<dbReference type="EMBL" id="FNIN01000007">
    <property type="protein sequence ID" value="SDN78341.1"/>
    <property type="molecule type" value="Genomic_DNA"/>
</dbReference>
<keyword evidence="4 6" id="KW-0067">ATP-binding</keyword>
<dbReference type="GO" id="GO:0016887">
    <property type="term" value="F:ATP hydrolysis activity"/>
    <property type="evidence" value="ECO:0007669"/>
    <property type="project" value="InterPro"/>
</dbReference>
<proteinExistence type="inferred from homology"/>
<dbReference type="InterPro" id="IPR003593">
    <property type="entry name" value="AAA+_ATPase"/>
</dbReference>
<dbReference type="RefSeq" id="WP_092065443.1">
    <property type="nucleotide sequence ID" value="NZ_FNIN01000007.1"/>
</dbReference>
<name>A0A1H0E7Q9_9BACT</name>
<dbReference type="PROSITE" id="PS50893">
    <property type="entry name" value="ABC_TRANSPORTER_2"/>
    <property type="match status" value="1"/>
</dbReference>
<dbReference type="PANTHER" id="PTHR43553">
    <property type="entry name" value="HEAVY METAL TRANSPORTER"/>
    <property type="match status" value="1"/>
</dbReference>
<evidence type="ECO:0000313" key="6">
    <source>
        <dbReference type="EMBL" id="SDN78341.1"/>
    </source>
</evidence>
<dbReference type="PANTHER" id="PTHR43553:SF24">
    <property type="entry name" value="ENERGY-COUPLING FACTOR TRANSPORTER ATP-BINDING PROTEIN ECFA1"/>
    <property type="match status" value="1"/>
</dbReference>
<dbReference type="Pfam" id="PF00005">
    <property type="entry name" value="ABC_tran"/>
    <property type="match status" value="1"/>
</dbReference>
<dbReference type="CDD" id="cd03225">
    <property type="entry name" value="ABC_cobalt_CbiO_domain1"/>
    <property type="match status" value="1"/>
</dbReference>
<dbReference type="GO" id="GO:0042626">
    <property type="term" value="F:ATPase-coupled transmembrane transporter activity"/>
    <property type="evidence" value="ECO:0007669"/>
    <property type="project" value="TreeGrafter"/>
</dbReference>
<gene>
    <name evidence="6" type="ORF">SAMN04488516_1079</name>
</gene>
<dbReference type="AlphaFoldDB" id="A0A1H0E7Q9"/>
<dbReference type="SMART" id="SM00382">
    <property type="entry name" value="AAA"/>
    <property type="match status" value="1"/>
</dbReference>
<dbReference type="InterPro" id="IPR027417">
    <property type="entry name" value="P-loop_NTPase"/>
</dbReference>
<dbReference type="GO" id="GO:0005524">
    <property type="term" value="F:ATP binding"/>
    <property type="evidence" value="ECO:0007669"/>
    <property type="project" value="UniProtKB-KW"/>
</dbReference>
<evidence type="ECO:0000256" key="3">
    <source>
        <dbReference type="ARBA" id="ARBA00022741"/>
    </source>
</evidence>
<sequence length="242" mass="27350">MCNSLIQLKNVSFGYKKTELILEKINFCLQKNEKIGLIGPNGSGKTTLVFLMVGLLLPLEGEIILFGKKCIKEKDFQQIRPKIGFVFQNADDQLIFPTVLEDVAFGPLNLGFKPQKALKIAQKTLEKLGIADLGPRNIFNLSGGEKKLVSIATVLSMSPQVLILDEPTTGLDEHSRSKLIEILKKLDIAYIIISHDYDFLARITKKQYILRDKQVIYDPTIVLHKHEHAHPLGYIPHRHENK</sequence>
<evidence type="ECO:0000256" key="4">
    <source>
        <dbReference type="ARBA" id="ARBA00022840"/>
    </source>
</evidence>
<dbReference type="InterPro" id="IPR017871">
    <property type="entry name" value="ABC_transporter-like_CS"/>
</dbReference>
<reference evidence="6 7" key="1">
    <citation type="submission" date="2016-10" db="EMBL/GenBank/DDBJ databases">
        <authorList>
            <person name="de Groot N.N."/>
        </authorList>
    </citation>
    <scope>NUCLEOTIDE SEQUENCE [LARGE SCALE GENOMIC DNA]</scope>
    <source>
        <strain evidence="6 7">DSM 15269</strain>
    </source>
</reference>
<dbReference type="Gene3D" id="3.40.50.300">
    <property type="entry name" value="P-loop containing nucleotide triphosphate hydrolases"/>
    <property type="match status" value="1"/>
</dbReference>
<evidence type="ECO:0000259" key="5">
    <source>
        <dbReference type="PROSITE" id="PS50893"/>
    </source>
</evidence>
<dbReference type="GO" id="GO:0043190">
    <property type="term" value="C:ATP-binding cassette (ABC) transporter complex"/>
    <property type="evidence" value="ECO:0007669"/>
    <property type="project" value="TreeGrafter"/>
</dbReference>
<evidence type="ECO:0000313" key="7">
    <source>
        <dbReference type="Proteomes" id="UP000199602"/>
    </source>
</evidence>
<evidence type="ECO:0000256" key="1">
    <source>
        <dbReference type="ARBA" id="ARBA00005417"/>
    </source>
</evidence>
<dbReference type="InterPro" id="IPR015856">
    <property type="entry name" value="ABC_transpr_CbiO/EcfA_su"/>
</dbReference>
<comment type="similarity">
    <text evidence="1">Belongs to the ABC transporter superfamily.</text>
</comment>
<keyword evidence="3" id="KW-0547">Nucleotide-binding</keyword>
<dbReference type="SUPFAM" id="SSF52540">
    <property type="entry name" value="P-loop containing nucleoside triphosphate hydrolases"/>
    <property type="match status" value="1"/>
</dbReference>
<organism evidence="6 7">
    <name type="scientific">Desulfonauticus submarinus</name>
    <dbReference type="NCBI Taxonomy" id="206665"/>
    <lineage>
        <taxon>Bacteria</taxon>
        <taxon>Pseudomonadati</taxon>
        <taxon>Thermodesulfobacteriota</taxon>
        <taxon>Desulfovibrionia</taxon>
        <taxon>Desulfovibrionales</taxon>
        <taxon>Desulfonauticaceae</taxon>
        <taxon>Desulfonauticus</taxon>
    </lineage>
</organism>
<protein>
    <submittedName>
        <fullName evidence="6">Cobalt/nickel transport system ATP-binding protein</fullName>
    </submittedName>
</protein>
<keyword evidence="2" id="KW-0813">Transport</keyword>
<feature type="domain" description="ABC transporter" evidence="5">
    <location>
        <begin position="6"/>
        <end position="237"/>
    </location>
</feature>
<dbReference type="STRING" id="206665.SAMN04488516_1079"/>
<evidence type="ECO:0000256" key="2">
    <source>
        <dbReference type="ARBA" id="ARBA00022448"/>
    </source>
</evidence>
<accession>A0A1H0E7Q9</accession>
<keyword evidence="7" id="KW-1185">Reference proteome</keyword>
<dbReference type="InterPro" id="IPR050095">
    <property type="entry name" value="ECF_ABC_transporter_ATP-bd"/>
</dbReference>
<dbReference type="PROSITE" id="PS00211">
    <property type="entry name" value="ABC_TRANSPORTER_1"/>
    <property type="match status" value="1"/>
</dbReference>
<dbReference type="InterPro" id="IPR003439">
    <property type="entry name" value="ABC_transporter-like_ATP-bd"/>
</dbReference>